<dbReference type="EMBL" id="JABSTR010000006">
    <property type="protein sequence ID" value="KAH9374276.1"/>
    <property type="molecule type" value="Genomic_DNA"/>
</dbReference>
<dbReference type="OMA" id="RNEYRIC"/>
<keyword evidence="5" id="KW-1185">Reference proteome</keyword>
<dbReference type="SUPFAM" id="SSF55486">
    <property type="entry name" value="Metalloproteases ('zincins'), catalytic domain"/>
    <property type="match status" value="1"/>
</dbReference>
<dbReference type="Pfam" id="PF05649">
    <property type="entry name" value="Peptidase_M13_N"/>
    <property type="match status" value="1"/>
</dbReference>
<evidence type="ECO:0000259" key="3">
    <source>
        <dbReference type="Pfam" id="PF05649"/>
    </source>
</evidence>
<dbReference type="InterPro" id="IPR008753">
    <property type="entry name" value="Peptidase_M13_N"/>
</dbReference>
<dbReference type="OrthoDB" id="6475849at2759"/>
<keyword evidence="2" id="KW-0812">Transmembrane</keyword>
<dbReference type="PROSITE" id="PS51885">
    <property type="entry name" value="NEPRILYSIN"/>
    <property type="match status" value="1"/>
</dbReference>
<gene>
    <name evidence="4" type="ORF">HPB48_005596</name>
</gene>
<dbReference type="PANTHER" id="PTHR11733:SF241">
    <property type="entry name" value="GH26575P-RELATED"/>
    <property type="match status" value="1"/>
</dbReference>
<dbReference type="GO" id="GO:0005886">
    <property type="term" value="C:plasma membrane"/>
    <property type="evidence" value="ECO:0007669"/>
    <property type="project" value="TreeGrafter"/>
</dbReference>
<evidence type="ECO:0000256" key="2">
    <source>
        <dbReference type="SAM" id="Phobius"/>
    </source>
</evidence>
<dbReference type="InterPro" id="IPR024079">
    <property type="entry name" value="MetalloPept_cat_dom_sf"/>
</dbReference>
<feature type="transmembrane region" description="Helical" evidence="2">
    <location>
        <begin position="20"/>
        <end position="44"/>
    </location>
</feature>
<dbReference type="Gene3D" id="3.40.390.10">
    <property type="entry name" value="Collagenase (Catalytic Domain)"/>
    <property type="match status" value="2"/>
</dbReference>
<reference evidence="4 5" key="1">
    <citation type="journal article" date="2020" name="Cell">
        <title>Large-Scale Comparative Analyses of Tick Genomes Elucidate Their Genetic Diversity and Vector Capacities.</title>
        <authorList>
            <consortium name="Tick Genome and Microbiome Consortium (TIGMIC)"/>
            <person name="Jia N."/>
            <person name="Wang J."/>
            <person name="Shi W."/>
            <person name="Du L."/>
            <person name="Sun Y."/>
            <person name="Zhan W."/>
            <person name="Jiang J.F."/>
            <person name="Wang Q."/>
            <person name="Zhang B."/>
            <person name="Ji P."/>
            <person name="Bell-Sakyi L."/>
            <person name="Cui X.M."/>
            <person name="Yuan T.T."/>
            <person name="Jiang B.G."/>
            <person name="Yang W.F."/>
            <person name="Lam T.T."/>
            <person name="Chang Q.C."/>
            <person name="Ding S.J."/>
            <person name="Wang X.J."/>
            <person name="Zhu J.G."/>
            <person name="Ruan X.D."/>
            <person name="Zhao L."/>
            <person name="Wei J.T."/>
            <person name="Ye R.Z."/>
            <person name="Que T.C."/>
            <person name="Du C.H."/>
            <person name="Zhou Y.H."/>
            <person name="Cheng J.X."/>
            <person name="Dai P.F."/>
            <person name="Guo W.B."/>
            <person name="Han X.H."/>
            <person name="Huang E.J."/>
            <person name="Li L.F."/>
            <person name="Wei W."/>
            <person name="Gao Y.C."/>
            <person name="Liu J.Z."/>
            <person name="Shao H.Z."/>
            <person name="Wang X."/>
            <person name="Wang C.C."/>
            <person name="Yang T.C."/>
            <person name="Huo Q.B."/>
            <person name="Li W."/>
            <person name="Chen H.Y."/>
            <person name="Chen S.E."/>
            <person name="Zhou L.G."/>
            <person name="Ni X.B."/>
            <person name="Tian J.H."/>
            <person name="Sheng Y."/>
            <person name="Liu T."/>
            <person name="Pan Y.S."/>
            <person name="Xia L.Y."/>
            <person name="Li J."/>
            <person name="Zhao F."/>
            <person name="Cao W.C."/>
        </authorList>
    </citation>
    <scope>NUCLEOTIDE SEQUENCE [LARGE SCALE GENOMIC DNA]</scope>
    <source>
        <strain evidence="4">HaeL-2018</strain>
    </source>
</reference>
<name>A0A9J6GIU9_HAELO</name>
<evidence type="ECO:0000256" key="1">
    <source>
        <dbReference type="ARBA" id="ARBA00007357"/>
    </source>
</evidence>
<comment type="similarity">
    <text evidence="1">Belongs to the peptidase M13 family.</text>
</comment>
<feature type="domain" description="Peptidase M13 N-terminal" evidence="3">
    <location>
        <begin position="78"/>
        <end position="413"/>
    </location>
</feature>
<dbReference type="GO" id="GO:0016485">
    <property type="term" value="P:protein processing"/>
    <property type="evidence" value="ECO:0007669"/>
    <property type="project" value="TreeGrafter"/>
</dbReference>
<dbReference type="InterPro" id="IPR042089">
    <property type="entry name" value="Peptidase_M13_dom_2"/>
</dbReference>
<dbReference type="Gene3D" id="1.10.1380.10">
    <property type="entry name" value="Neutral endopeptidase , domain2"/>
    <property type="match status" value="1"/>
</dbReference>
<dbReference type="GO" id="GO:0004222">
    <property type="term" value="F:metalloendopeptidase activity"/>
    <property type="evidence" value="ECO:0007669"/>
    <property type="project" value="InterPro"/>
</dbReference>
<organism evidence="4 5">
    <name type="scientific">Haemaphysalis longicornis</name>
    <name type="common">Bush tick</name>
    <dbReference type="NCBI Taxonomy" id="44386"/>
    <lineage>
        <taxon>Eukaryota</taxon>
        <taxon>Metazoa</taxon>
        <taxon>Ecdysozoa</taxon>
        <taxon>Arthropoda</taxon>
        <taxon>Chelicerata</taxon>
        <taxon>Arachnida</taxon>
        <taxon>Acari</taxon>
        <taxon>Parasitiformes</taxon>
        <taxon>Ixodida</taxon>
        <taxon>Ixodoidea</taxon>
        <taxon>Ixodidae</taxon>
        <taxon>Haemaphysalinae</taxon>
        <taxon>Haemaphysalis</taxon>
    </lineage>
</organism>
<dbReference type="PANTHER" id="PTHR11733">
    <property type="entry name" value="ZINC METALLOPROTEASE FAMILY M13 NEPRILYSIN-RELATED"/>
    <property type="match status" value="1"/>
</dbReference>
<proteinExistence type="inferred from homology"/>
<keyword evidence="2" id="KW-0472">Membrane</keyword>
<accession>A0A9J6GIU9</accession>
<keyword evidence="2" id="KW-1133">Transmembrane helix</keyword>
<sequence>MGRIHRRRFEEKPHRPYESVGTLLMLLYMVSVIAAVVITTLIYFKKYPQPFEGDGCRSPQCNDYATLLTSSINASVSPCESFTRFVCSGWERRNELSVREHFYSQGLERIMRIVRNADEPASSPISLKQAAAVYTSCDDVLSGRTDELPTVKRALLEAGITWPHAQPQVDLLYTLLFTSMKLNWDAVLHVRHHLARNKTTVLVNPGRAFYRFAERDTFSASGVAFKAYFKTLRRSFDRGEENNASLDETLEIEKSIAARLLPHYYFRTSSLNPLTAPPTIGIQDIKWLNALARLNYSHSADFELVTTGPRFVNAFLEYWKDHGEAAAFLLTSWCTVQLAALYANQTLIFSYYGGHQSVALARHSTFCFGSAYASSGEALFSSYINLALRGDVREEAERVTRSVGSAFLRRLSQWPHFVEDITVVTNWSTLSKAFGAFDAQGTPHRDGAGRAVSSSFVENWRQSALIPANEEDDDVVRSISTLQMTSQFLEEKAFQLIPLSFSFPTFDPQLTPALNYGGLGGHRNAINKLTACIEDNPSPALIVDSPVTEAMTAGALVDAYKADVTAQEKPISNIGDYNGAQLLLMALCFANCHGSVVRNEYRICDVAMKQVKEFSQVFKCAPGAPLNPAQRCGVP</sequence>
<comment type="caution">
    <text evidence="4">The sequence shown here is derived from an EMBL/GenBank/DDBJ whole genome shotgun (WGS) entry which is preliminary data.</text>
</comment>
<dbReference type="VEuPathDB" id="VectorBase:HLOH_043590"/>
<dbReference type="InterPro" id="IPR000718">
    <property type="entry name" value="Peptidase_M13"/>
</dbReference>
<evidence type="ECO:0000313" key="5">
    <source>
        <dbReference type="Proteomes" id="UP000821853"/>
    </source>
</evidence>
<dbReference type="Proteomes" id="UP000821853">
    <property type="component" value="Chromosome 4"/>
</dbReference>
<evidence type="ECO:0000313" key="4">
    <source>
        <dbReference type="EMBL" id="KAH9374276.1"/>
    </source>
</evidence>
<protein>
    <recommendedName>
        <fullName evidence="3">Peptidase M13 N-terminal domain-containing protein</fullName>
    </recommendedName>
</protein>
<dbReference type="AlphaFoldDB" id="A0A9J6GIU9"/>